<sequence>LNLPYRATLTTNATKGDFVYKVLAKDLDIGDNGEVRYELDQTGSDLFRMGRKSGDIRLKSISVLSRQETNVLITATDGGIVPCATSTTLTVQTINSRAPLWERAVYRA</sequence>
<keyword evidence="4" id="KW-0325">Glycoprotein</keyword>
<dbReference type="CDD" id="cd11304">
    <property type="entry name" value="Cadherin_repeat"/>
    <property type="match status" value="1"/>
</dbReference>
<keyword evidence="3" id="KW-1133">Transmembrane helix</keyword>
<evidence type="ECO:0000256" key="4">
    <source>
        <dbReference type="ARBA" id="ARBA00023180"/>
    </source>
</evidence>
<evidence type="ECO:0000313" key="7">
    <source>
        <dbReference type="EMBL" id="JAT21412.1"/>
    </source>
</evidence>
<dbReference type="InterPro" id="IPR050174">
    <property type="entry name" value="Protocadherin/Cadherin-CA"/>
</dbReference>
<feature type="non-terminal residue" evidence="7">
    <location>
        <position position="108"/>
    </location>
</feature>
<evidence type="ECO:0000256" key="2">
    <source>
        <dbReference type="ARBA" id="ARBA00022692"/>
    </source>
</evidence>
<dbReference type="PROSITE" id="PS50268">
    <property type="entry name" value="CADHERIN_2"/>
    <property type="match status" value="1"/>
</dbReference>
<proteinExistence type="predicted"/>
<name>A0A1B6LCK4_9HEMI</name>
<dbReference type="Pfam" id="PF00028">
    <property type="entry name" value="Cadherin"/>
    <property type="match status" value="1"/>
</dbReference>
<accession>A0A1B6LCK4</accession>
<dbReference type="GO" id="GO:0007156">
    <property type="term" value="P:homophilic cell adhesion via plasma membrane adhesion molecules"/>
    <property type="evidence" value="ECO:0007669"/>
    <property type="project" value="InterPro"/>
</dbReference>
<feature type="domain" description="Cadherin" evidence="6">
    <location>
        <begin position="1"/>
        <end position="101"/>
    </location>
</feature>
<dbReference type="AlphaFoldDB" id="A0A1B6LCK4"/>
<keyword evidence="3" id="KW-0472">Membrane</keyword>
<evidence type="ECO:0000256" key="5">
    <source>
        <dbReference type="PROSITE-ProRule" id="PRU00043"/>
    </source>
</evidence>
<dbReference type="InterPro" id="IPR002126">
    <property type="entry name" value="Cadherin-like_dom"/>
</dbReference>
<evidence type="ECO:0000259" key="6">
    <source>
        <dbReference type="PROSITE" id="PS50268"/>
    </source>
</evidence>
<comment type="subcellular location">
    <subcellularLocation>
        <location evidence="1">Membrane</location>
        <topology evidence="1">Single-pass membrane protein</topology>
    </subcellularLocation>
</comment>
<dbReference type="SUPFAM" id="SSF49313">
    <property type="entry name" value="Cadherin-like"/>
    <property type="match status" value="1"/>
</dbReference>
<organism evidence="7">
    <name type="scientific">Graphocephala atropunctata</name>
    <dbReference type="NCBI Taxonomy" id="36148"/>
    <lineage>
        <taxon>Eukaryota</taxon>
        <taxon>Metazoa</taxon>
        <taxon>Ecdysozoa</taxon>
        <taxon>Arthropoda</taxon>
        <taxon>Hexapoda</taxon>
        <taxon>Insecta</taxon>
        <taxon>Pterygota</taxon>
        <taxon>Neoptera</taxon>
        <taxon>Paraneoptera</taxon>
        <taxon>Hemiptera</taxon>
        <taxon>Auchenorrhyncha</taxon>
        <taxon>Membracoidea</taxon>
        <taxon>Cicadellidae</taxon>
        <taxon>Cicadellinae</taxon>
        <taxon>Cicadellini</taxon>
        <taxon>Graphocephala</taxon>
    </lineage>
</organism>
<keyword evidence="5" id="KW-0106">Calcium</keyword>
<dbReference type="InterPro" id="IPR015919">
    <property type="entry name" value="Cadherin-like_sf"/>
</dbReference>
<dbReference type="GO" id="GO:0005509">
    <property type="term" value="F:calcium ion binding"/>
    <property type="evidence" value="ECO:0007669"/>
    <property type="project" value="UniProtKB-UniRule"/>
</dbReference>
<feature type="non-terminal residue" evidence="7">
    <location>
        <position position="1"/>
    </location>
</feature>
<dbReference type="PANTHER" id="PTHR24028">
    <property type="entry name" value="CADHERIN-87A"/>
    <property type="match status" value="1"/>
</dbReference>
<protein>
    <recommendedName>
        <fullName evidence="6">Cadherin domain-containing protein</fullName>
    </recommendedName>
</protein>
<reference evidence="7" key="1">
    <citation type="submission" date="2015-11" db="EMBL/GenBank/DDBJ databases">
        <title>De novo transcriptome assembly of four potential Pierce s Disease insect vectors from Arizona vineyards.</title>
        <authorList>
            <person name="Tassone E.E."/>
        </authorList>
    </citation>
    <scope>NUCLEOTIDE SEQUENCE</scope>
</reference>
<dbReference type="SMART" id="SM00112">
    <property type="entry name" value="CA"/>
    <property type="match status" value="1"/>
</dbReference>
<dbReference type="EMBL" id="GEBQ01018565">
    <property type="protein sequence ID" value="JAT21412.1"/>
    <property type="molecule type" value="Transcribed_RNA"/>
</dbReference>
<evidence type="ECO:0000256" key="3">
    <source>
        <dbReference type="ARBA" id="ARBA00022989"/>
    </source>
</evidence>
<evidence type="ECO:0000256" key="1">
    <source>
        <dbReference type="ARBA" id="ARBA00004167"/>
    </source>
</evidence>
<gene>
    <name evidence="7" type="ORF">g.51877</name>
</gene>
<dbReference type="Gene3D" id="2.60.40.60">
    <property type="entry name" value="Cadherins"/>
    <property type="match status" value="1"/>
</dbReference>
<keyword evidence="2" id="KW-0812">Transmembrane</keyword>
<dbReference type="PANTHER" id="PTHR24028:SF328">
    <property type="entry name" value="CADHERIN-3"/>
    <property type="match status" value="1"/>
</dbReference>
<dbReference type="GO" id="GO:0005886">
    <property type="term" value="C:plasma membrane"/>
    <property type="evidence" value="ECO:0007669"/>
    <property type="project" value="TreeGrafter"/>
</dbReference>